<name>A0ABV8TG23_9ACTN</name>
<feature type="region of interest" description="Disordered" evidence="1">
    <location>
        <begin position="121"/>
        <end position="203"/>
    </location>
</feature>
<protein>
    <submittedName>
        <fullName evidence="3">FAD-dependent oxidoreductase</fullName>
    </submittedName>
</protein>
<sequence length="203" mass="21672">MASSRPGWSCWPCRPRSLGPHRLRRPAACGPRRHSGADPVWMGAVVKVVVKYPKAFWRHDGLAGAAFSQAGPLQEIHDVFGPDGAPAVLLGFTHTGTVGSAAPDFPAPVMRQLAQLFGPQVSRPCTSKTGAPNSGRLPLRWRSWPTTPSSGTASTSARPWMDDSTGSPPRRPTDMRGTSKEPCAARAILYARPDPATRTGSRG</sequence>
<evidence type="ECO:0000313" key="4">
    <source>
        <dbReference type="Proteomes" id="UP001595824"/>
    </source>
</evidence>
<evidence type="ECO:0000313" key="3">
    <source>
        <dbReference type="EMBL" id="MFC4329639.1"/>
    </source>
</evidence>
<reference evidence="4" key="1">
    <citation type="journal article" date="2019" name="Int. J. Syst. Evol. Microbiol.">
        <title>The Global Catalogue of Microorganisms (GCM) 10K type strain sequencing project: providing services to taxonomists for standard genome sequencing and annotation.</title>
        <authorList>
            <consortium name="The Broad Institute Genomics Platform"/>
            <consortium name="The Broad Institute Genome Sequencing Center for Infectious Disease"/>
            <person name="Wu L."/>
            <person name="Ma J."/>
        </authorList>
    </citation>
    <scope>NUCLEOTIDE SEQUENCE [LARGE SCALE GENOMIC DNA]</scope>
    <source>
        <strain evidence="4">PCU 347</strain>
    </source>
</reference>
<proteinExistence type="predicted"/>
<dbReference type="Pfam" id="PF01593">
    <property type="entry name" value="Amino_oxidase"/>
    <property type="match status" value="1"/>
</dbReference>
<dbReference type="RefSeq" id="WP_381740367.1">
    <property type="nucleotide sequence ID" value="NZ_JBHSDP010000015.1"/>
</dbReference>
<keyword evidence="4" id="KW-1185">Reference proteome</keyword>
<evidence type="ECO:0000259" key="2">
    <source>
        <dbReference type="Pfam" id="PF01593"/>
    </source>
</evidence>
<comment type="caution">
    <text evidence="3">The sequence shown here is derived from an EMBL/GenBank/DDBJ whole genome shotgun (WGS) entry which is preliminary data.</text>
</comment>
<organism evidence="3 4">
    <name type="scientific">Streptomyces andamanensis</name>
    <dbReference type="NCBI Taxonomy" id="1565035"/>
    <lineage>
        <taxon>Bacteria</taxon>
        <taxon>Bacillati</taxon>
        <taxon>Actinomycetota</taxon>
        <taxon>Actinomycetes</taxon>
        <taxon>Kitasatosporales</taxon>
        <taxon>Streptomycetaceae</taxon>
        <taxon>Streptomyces</taxon>
    </lineage>
</organism>
<accession>A0ABV8TG23</accession>
<feature type="compositionally biased region" description="Polar residues" evidence="1">
    <location>
        <begin position="123"/>
        <end position="132"/>
    </location>
</feature>
<evidence type="ECO:0000256" key="1">
    <source>
        <dbReference type="SAM" id="MobiDB-lite"/>
    </source>
</evidence>
<dbReference type="Proteomes" id="UP001595824">
    <property type="component" value="Unassembled WGS sequence"/>
</dbReference>
<feature type="domain" description="Amine oxidase" evidence="2">
    <location>
        <begin position="26"/>
        <end position="141"/>
    </location>
</feature>
<dbReference type="InterPro" id="IPR002937">
    <property type="entry name" value="Amino_oxidase"/>
</dbReference>
<dbReference type="SUPFAM" id="SSF54373">
    <property type="entry name" value="FAD-linked reductases, C-terminal domain"/>
    <property type="match status" value="1"/>
</dbReference>
<dbReference type="EMBL" id="JBHSDP010000015">
    <property type="protein sequence ID" value="MFC4329639.1"/>
    <property type="molecule type" value="Genomic_DNA"/>
</dbReference>
<feature type="compositionally biased region" description="Low complexity" evidence="1">
    <location>
        <begin position="145"/>
        <end position="157"/>
    </location>
</feature>
<dbReference type="Gene3D" id="3.90.660.10">
    <property type="match status" value="1"/>
</dbReference>
<gene>
    <name evidence="3" type="ORF">ACFPC0_17910</name>
</gene>